<proteinExistence type="predicted"/>
<reference evidence="2" key="1">
    <citation type="submission" date="2023-07" db="EMBL/GenBank/DDBJ databases">
        <authorList>
            <consortium name="AG Swart"/>
            <person name="Singh M."/>
            <person name="Singh A."/>
            <person name="Seah K."/>
            <person name="Emmerich C."/>
        </authorList>
    </citation>
    <scope>NUCLEOTIDE SEQUENCE</scope>
    <source>
        <strain evidence="2">DP1</strain>
    </source>
</reference>
<dbReference type="InterPro" id="IPR036465">
    <property type="entry name" value="vWFA_dom_sf"/>
</dbReference>
<accession>A0AAD1XTM8</accession>
<dbReference type="Proteomes" id="UP001295684">
    <property type="component" value="Unassembled WGS sequence"/>
</dbReference>
<organism evidence="2 3">
    <name type="scientific">Euplotes crassus</name>
    <dbReference type="NCBI Taxonomy" id="5936"/>
    <lineage>
        <taxon>Eukaryota</taxon>
        <taxon>Sar</taxon>
        <taxon>Alveolata</taxon>
        <taxon>Ciliophora</taxon>
        <taxon>Intramacronucleata</taxon>
        <taxon>Spirotrichea</taxon>
        <taxon>Hypotrichia</taxon>
        <taxon>Euplotida</taxon>
        <taxon>Euplotidae</taxon>
        <taxon>Moneuplotes</taxon>
    </lineage>
</organism>
<dbReference type="PROSITE" id="PS50234">
    <property type="entry name" value="VWFA"/>
    <property type="match status" value="1"/>
</dbReference>
<dbReference type="SUPFAM" id="SSF53300">
    <property type="entry name" value="vWA-like"/>
    <property type="match status" value="1"/>
</dbReference>
<keyword evidence="3" id="KW-1185">Reference proteome</keyword>
<name>A0AAD1XTM8_EUPCR</name>
<dbReference type="EMBL" id="CAMPGE010020444">
    <property type="protein sequence ID" value="CAI2378689.1"/>
    <property type="molecule type" value="Genomic_DNA"/>
</dbReference>
<evidence type="ECO:0000313" key="2">
    <source>
        <dbReference type="EMBL" id="CAI2378689.1"/>
    </source>
</evidence>
<dbReference type="CDD" id="cd00198">
    <property type="entry name" value="vWFA"/>
    <property type="match status" value="1"/>
</dbReference>
<sequence>MESNSVSSAKISYIPMRVLDKQYYYTDVKVSQPRSEDNEGMNDPSGENAFLMILDRSGSMCGGPWKALTEGAIQVATRIYEQNEFKEFSTMFFNHQVKMMPTTDLTDFSNKINQVKAMSTTNFSSTFKKIQAYCENKNSQDLTVLFLTDGNDTCNSPENVETELQNLKTYLTTKEITSRFFTIGLSSDHDSVLLSKIAQTGSDLGNFFYVDYSENNTYNYKDYIKECLIKTFEMGNPSKSLSANLNLGDSIKKISLLPASEEEETSEILQYSVQVILEGLPEGEVELEILGSGESLIVRPEEEQTPDTENLLKTEIGITNQVFFDFIQKVVNNKNLDAEEAKEVYDKISVINDRVSEMITEGFKIKNKVMRKNVIQSCQTFKDKCHTVIETLRDVVVNNKTLDLSNIAKLNDLAYKAIRSKGLKRKLDERAIKNKEHYKELDDQIKKKVESFDISKITEENQEIIDFVGDCPLTCLNASEALEEGDCLGICLDISRSTATIADPNQLIVNDVIPTFMCCSAYLDSAAYNLERSSTAAGTFNIKSQGNLATGIGREKVNGILPLYLFNDHWEISKRTIPSVFGFMCTLDIMGYADDQFYTIPYTVLYKCYEKCFENNNDINQKMLKVVLDTCVQIQKRHKIHTERILTALKEFEKDPINRGKDCIPNFRVFLAQILTAKEAGIISDINEYDWSKIIRFLIEEECRRNVPKDTEPLTMRQQNNFLNNSKTKEIVAKAMEIKNLSEDAKLSQEEIMKIISKDPEEEKKGSKDEEIKELIDSEVGLKPWNSQLESPEHTNTKMVSKFNKCINKKLSWMKPFIHFLGHSELPVPESLDQYPMFKEPVVVLAMVFQNHMHPSNKARREAIDNKTYKEILTKEDAESYFTELYKKNLELEISGEETRILMILNNQFSSNVGEMSLIVQNMKSFAGLIENLKVGDGGVKNLLSAMTKNTSLSIYEKLKIITTRNYEGKTMFADKYKVDPGYYKMRSPIMYRLYIIYVHKTKQMTPEQFQDIFPMVSTERHQKWINNYEKHPDTVSI</sequence>
<dbReference type="InterPro" id="IPR002035">
    <property type="entry name" value="VWF_A"/>
</dbReference>
<feature type="domain" description="VWFA" evidence="1">
    <location>
        <begin position="49"/>
        <end position="232"/>
    </location>
</feature>
<evidence type="ECO:0000313" key="3">
    <source>
        <dbReference type="Proteomes" id="UP001295684"/>
    </source>
</evidence>
<dbReference type="Pfam" id="PF00092">
    <property type="entry name" value="VWA"/>
    <property type="match status" value="1"/>
</dbReference>
<protein>
    <recommendedName>
        <fullName evidence="1">VWFA domain-containing protein</fullName>
    </recommendedName>
</protein>
<evidence type="ECO:0000259" key="1">
    <source>
        <dbReference type="PROSITE" id="PS50234"/>
    </source>
</evidence>
<gene>
    <name evidence="2" type="ORF">ECRASSUSDP1_LOCUS20088</name>
</gene>
<comment type="caution">
    <text evidence="2">The sequence shown here is derived from an EMBL/GenBank/DDBJ whole genome shotgun (WGS) entry which is preliminary data.</text>
</comment>
<dbReference type="Gene3D" id="3.40.50.410">
    <property type="entry name" value="von Willebrand factor, type A domain"/>
    <property type="match status" value="1"/>
</dbReference>
<dbReference type="AlphaFoldDB" id="A0AAD1XTM8"/>